<sequence>MAQEIAQPGEKRSREQMNERTSSPDVQIIERPAPPPTLLRPSRSISPLKSGRKSPKMTNVKSGSSSQGPTRDTPREQTYTPEESSFARSPEDSILLESHPKHPIESFDWDEFEGRFADAMGEIKAKEDLLYDEFDEMIQFFGIWLSTIDTHEDERAHKRLKTRIHWVQGSESNLEEKRGHYMRVVEAFQRALALLGDT</sequence>
<gene>
    <name evidence="2" type="ORF">FGG08_004331</name>
</gene>
<organism evidence="2 3">
    <name type="scientific">Glutinoglossum americanum</name>
    <dbReference type="NCBI Taxonomy" id="1670608"/>
    <lineage>
        <taxon>Eukaryota</taxon>
        <taxon>Fungi</taxon>
        <taxon>Dikarya</taxon>
        <taxon>Ascomycota</taxon>
        <taxon>Pezizomycotina</taxon>
        <taxon>Geoglossomycetes</taxon>
        <taxon>Geoglossales</taxon>
        <taxon>Geoglossaceae</taxon>
        <taxon>Glutinoglossum</taxon>
    </lineage>
</organism>
<keyword evidence="3" id="KW-1185">Reference proteome</keyword>
<evidence type="ECO:0000313" key="3">
    <source>
        <dbReference type="Proteomes" id="UP000698800"/>
    </source>
</evidence>
<accession>A0A9P8I7Q9</accession>
<comment type="caution">
    <text evidence="2">The sequence shown here is derived from an EMBL/GenBank/DDBJ whole genome shotgun (WGS) entry which is preliminary data.</text>
</comment>
<proteinExistence type="predicted"/>
<dbReference type="EMBL" id="JAGHQL010000086">
    <property type="protein sequence ID" value="KAH0539093.1"/>
    <property type="molecule type" value="Genomic_DNA"/>
</dbReference>
<dbReference type="Proteomes" id="UP000698800">
    <property type="component" value="Unassembled WGS sequence"/>
</dbReference>
<name>A0A9P8I7Q9_9PEZI</name>
<reference evidence="2" key="1">
    <citation type="submission" date="2021-03" db="EMBL/GenBank/DDBJ databases">
        <title>Comparative genomics and phylogenomic investigation of the class Geoglossomycetes provide insights into ecological specialization and systematics.</title>
        <authorList>
            <person name="Melie T."/>
            <person name="Pirro S."/>
            <person name="Miller A.N."/>
            <person name="Quandt A."/>
        </authorList>
    </citation>
    <scope>NUCLEOTIDE SEQUENCE</scope>
    <source>
        <strain evidence="2">GBOQ0MN5Z8</strain>
    </source>
</reference>
<feature type="compositionally biased region" description="Basic and acidic residues" evidence="1">
    <location>
        <begin position="9"/>
        <end position="18"/>
    </location>
</feature>
<evidence type="ECO:0000313" key="2">
    <source>
        <dbReference type="EMBL" id="KAH0539093.1"/>
    </source>
</evidence>
<dbReference type="OrthoDB" id="5405884at2759"/>
<feature type="region of interest" description="Disordered" evidence="1">
    <location>
        <begin position="1"/>
        <end position="90"/>
    </location>
</feature>
<feature type="compositionally biased region" description="Polar residues" evidence="1">
    <location>
        <begin position="56"/>
        <end position="87"/>
    </location>
</feature>
<protein>
    <submittedName>
        <fullName evidence="2">Uncharacterized protein</fullName>
    </submittedName>
</protein>
<evidence type="ECO:0000256" key="1">
    <source>
        <dbReference type="SAM" id="MobiDB-lite"/>
    </source>
</evidence>
<dbReference type="AlphaFoldDB" id="A0A9P8I7Q9"/>